<feature type="compositionally biased region" description="Basic and acidic residues" evidence="1">
    <location>
        <begin position="732"/>
        <end position="743"/>
    </location>
</feature>
<organism evidence="2 3">
    <name type="scientific">Russula ochroleuca</name>
    <dbReference type="NCBI Taxonomy" id="152965"/>
    <lineage>
        <taxon>Eukaryota</taxon>
        <taxon>Fungi</taxon>
        <taxon>Dikarya</taxon>
        <taxon>Basidiomycota</taxon>
        <taxon>Agaricomycotina</taxon>
        <taxon>Agaricomycetes</taxon>
        <taxon>Russulales</taxon>
        <taxon>Russulaceae</taxon>
        <taxon>Russula</taxon>
    </lineage>
</organism>
<feature type="region of interest" description="Disordered" evidence="1">
    <location>
        <begin position="638"/>
        <end position="665"/>
    </location>
</feature>
<protein>
    <submittedName>
        <fullName evidence="2">Uncharacterized protein</fullName>
    </submittedName>
</protein>
<feature type="region of interest" description="Disordered" evidence="1">
    <location>
        <begin position="245"/>
        <end position="283"/>
    </location>
</feature>
<dbReference type="EMBL" id="WHVB01000005">
    <property type="protein sequence ID" value="KAF8482903.1"/>
    <property type="molecule type" value="Genomic_DNA"/>
</dbReference>
<proteinExistence type="predicted"/>
<accession>A0A9P5TBA0</accession>
<evidence type="ECO:0000313" key="2">
    <source>
        <dbReference type="EMBL" id="KAF8482903.1"/>
    </source>
</evidence>
<dbReference type="Proteomes" id="UP000759537">
    <property type="component" value="Unassembled WGS sequence"/>
</dbReference>
<gene>
    <name evidence="2" type="ORF">DFH94DRAFT_385184</name>
</gene>
<dbReference type="AlphaFoldDB" id="A0A9P5TBA0"/>
<evidence type="ECO:0000256" key="1">
    <source>
        <dbReference type="SAM" id="MobiDB-lite"/>
    </source>
</evidence>
<feature type="region of interest" description="Disordered" evidence="1">
    <location>
        <begin position="699"/>
        <end position="766"/>
    </location>
</feature>
<reference evidence="2" key="1">
    <citation type="submission" date="2019-10" db="EMBL/GenBank/DDBJ databases">
        <authorList>
            <consortium name="DOE Joint Genome Institute"/>
            <person name="Kuo A."/>
            <person name="Miyauchi S."/>
            <person name="Kiss E."/>
            <person name="Drula E."/>
            <person name="Kohler A."/>
            <person name="Sanchez-Garcia M."/>
            <person name="Andreopoulos B."/>
            <person name="Barry K.W."/>
            <person name="Bonito G."/>
            <person name="Buee M."/>
            <person name="Carver A."/>
            <person name="Chen C."/>
            <person name="Cichocki N."/>
            <person name="Clum A."/>
            <person name="Culley D."/>
            <person name="Crous P.W."/>
            <person name="Fauchery L."/>
            <person name="Girlanda M."/>
            <person name="Hayes R."/>
            <person name="Keri Z."/>
            <person name="LaButti K."/>
            <person name="Lipzen A."/>
            <person name="Lombard V."/>
            <person name="Magnuson J."/>
            <person name="Maillard F."/>
            <person name="Morin E."/>
            <person name="Murat C."/>
            <person name="Nolan M."/>
            <person name="Ohm R."/>
            <person name="Pangilinan J."/>
            <person name="Pereira M."/>
            <person name="Perotto S."/>
            <person name="Peter M."/>
            <person name="Riley R."/>
            <person name="Sitrit Y."/>
            <person name="Stielow B."/>
            <person name="Szollosi G."/>
            <person name="Zifcakova L."/>
            <person name="Stursova M."/>
            <person name="Spatafora J.W."/>
            <person name="Tedersoo L."/>
            <person name="Vaario L.-M."/>
            <person name="Yamada A."/>
            <person name="Yan M."/>
            <person name="Wang P."/>
            <person name="Xu J."/>
            <person name="Bruns T."/>
            <person name="Baldrian P."/>
            <person name="Vilgalys R."/>
            <person name="Henrissat B."/>
            <person name="Grigoriev I.V."/>
            <person name="Hibbett D."/>
            <person name="Nagy L.G."/>
            <person name="Martin F.M."/>
        </authorList>
    </citation>
    <scope>NUCLEOTIDE SEQUENCE</scope>
    <source>
        <strain evidence="2">Prilba</strain>
    </source>
</reference>
<feature type="compositionally biased region" description="Basic and acidic residues" evidence="1">
    <location>
        <begin position="245"/>
        <end position="257"/>
    </location>
</feature>
<name>A0A9P5TBA0_9AGAM</name>
<sequence>MKSYTDRGVQAGSSLQPRTSALDAEYSLFATSDSLLHSPPFHASPAYSHSPVNVSPLMRTEVSHTAKPRKLPQLRPSTNRHSTMRVFSLPEDSHSATGKAEPNIVQRVVSMPEQRLSGGPLAESSLSTEGFEGSMLSGGSFLSGTDTTSDSVLIIENNCGLSEAFLSNQNTTKSASPVSEKKMAPSDDGWITWAKSPPRPIPALHGPLSLPYARCPSGAEGTIIEEPDNLQRVIWGLDSEEHHLGDFRSDSHTKKQDTTTQLSRQVHYSPRHYKPSNENPAAPTRVHASVINMHSPRRAGPGDASYDLLKQPIASTGRTDVIYSRNPYNETIVLENLIDRRATRAVHHQDDDYDAIGELTRTLGYNLHLRESDVESHASSNLDRNMLSRAYGSRASLSSSRSGLPAMRVSARPAVGSALPQILIEPRSPEIHQAPSRRMTAMELAHQYQQHQLLKMQQQSLLPTPPSSSSPLWSSEFSPYNHHSISPASLRHQVVQEQLRDSEAPDQLRQLVRERLGRNIMHDPDVSPLAPPAQINSLSRLDYPGYDIDPVTSQALANFLATQDIQHLPPLSSEGLLPVTRAPQTLPGYLGHEARRYAPPHHDTLLSPTSPEEFRYAQGHPQPQVPRSIPLARLMQRRLSSVPEEDSSPTIHGRSPSPPQVTRHAVDRTYLYPTSQHGYQYTEMLESSTNYSGSYLEPTSRFSQGKLRGSAFGSRSSTAGVDAPDAQGRYRTRNEGGASEKEGAGASRRAGGLRKTRGRPQKFYGN</sequence>
<reference evidence="2" key="2">
    <citation type="journal article" date="2020" name="Nat. Commun.">
        <title>Large-scale genome sequencing of mycorrhizal fungi provides insights into the early evolution of symbiotic traits.</title>
        <authorList>
            <person name="Miyauchi S."/>
            <person name="Kiss E."/>
            <person name="Kuo A."/>
            <person name="Drula E."/>
            <person name="Kohler A."/>
            <person name="Sanchez-Garcia M."/>
            <person name="Morin E."/>
            <person name="Andreopoulos B."/>
            <person name="Barry K.W."/>
            <person name="Bonito G."/>
            <person name="Buee M."/>
            <person name="Carver A."/>
            <person name="Chen C."/>
            <person name="Cichocki N."/>
            <person name="Clum A."/>
            <person name="Culley D."/>
            <person name="Crous P.W."/>
            <person name="Fauchery L."/>
            <person name="Girlanda M."/>
            <person name="Hayes R.D."/>
            <person name="Keri Z."/>
            <person name="LaButti K."/>
            <person name="Lipzen A."/>
            <person name="Lombard V."/>
            <person name="Magnuson J."/>
            <person name="Maillard F."/>
            <person name="Murat C."/>
            <person name="Nolan M."/>
            <person name="Ohm R.A."/>
            <person name="Pangilinan J."/>
            <person name="Pereira M.F."/>
            <person name="Perotto S."/>
            <person name="Peter M."/>
            <person name="Pfister S."/>
            <person name="Riley R."/>
            <person name="Sitrit Y."/>
            <person name="Stielow J.B."/>
            <person name="Szollosi G."/>
            <person name="Zifcakova L."/>
            <person name="Stursova M."/>
            <person name="Spatafora J.W."/>
            <person name="Tedersoo L."/>
            <person name="Vaario L.M."/>
            <person name="Yamada A."/>
            <person name="Yan M."/>
            <person name="Wang P."/>
            <person name="Xu J."/>
            <person name="Bruns T."/>
            <person name="Baldrian P."/>
            <person name="Vilgalys R."/>
            <person name="Dunand C."/>
            <person name="Henrissat B."/>
            <person name="Grigoriev I.V."/>
            <person name="Hibbett D."/>
            <person name="Nagy L.G."/>
            <person name="Martin F.M."/>
        </authorList>
    </citation>
    <scope>NUCLEOTIDE SEQUENCE</scope>
    <source>
        <strain evidence="2">Prilba</strain>
    </source>
</reference>
<keyword evidence="3" id="KW-1185">Reference proteome</keyword>
<evidence type="ECO:0000313" key="3">
    <source>
        <dbReference type="Proteomes" id="UP000759537"/>
    </source>
</evidence>
<dbReference type="OrthoDB" id="2573559at2759"/>
<comment type="caution">
    <text evidence="2">The sequence shown here is derived from an EMBL/GenBank/DDBJ whole genome shotgun (WGS) entry which is preliminary data.</text>
</comment>
<feature type="compositionally biased region" description="Basic residues" evidence="1">
    <location>
        <begin position="751"/>
        <end position="760"/>
    </location>
</feature>